<dbReference type="PANTHER" id="PTHR30529:SF1">
    <property type="entry name" value="CYTOCHROME B561 HOMOLOG 2"/>
    <property type="match status" value="1"/>
</dbReference>
<name>A0A2T5BT05_9RHOB</name>
<evidence type="ECO:0000259" key="14">
    <source>
        <dbReference type="Pfam" id="PF01292"/>
    </source>
</evidence>
<dbReference type="GO" id="GO:0046872">
    <property type="term" value="F:metal ion binding"/>
    <property type="evidence" value="ECO:0007669"/>
    <property type="project" value="UniProtKB-KW"/>
</dbReference>
<dbReference type="GO" id="GO:0009055">
    <property type="term" value="F:electron transfer activity"/>
    <property type="evidence" value="ECO:0007669"/>
    <property type="project" value="InterPro"/>
</dbReference>
<reference evidence="15 16" key="1">
    <citation type="submission" date="2018-04" db="EMBL/GenBank/DDBJ databases">
        <title>Genomic Encyclopedia of Archaeal and Bacterial Type Strains, Phase II (KMG-II): from individual species to whole genera.</title>
        <authorList>
            <person name="Goeker M."/>
        </authorList>
    </citation>
    <scope>NUCLEOTIDE SEQUENCE [LARGE SCALE GENOMIC DNA]</scope>
    <source>
        <strain evidence="15 16">DSM 18064</strain>
    </source>
</reference>
<keyword evidence="9 13" id="KW-1133">Transmembrane helix</keyword>
<evidence type="ECO:0000256" key="11">
    <source>
        <dbReference type="ARBA" id="ARBA00023136"/>
    </source>
</evidence>
<dbReference type="GO" id="GO:0022904">
    <property type="term" value="P:respiratory electron transport chain"/>
    <property type="evidence" value="ECO:0007669"/>
    <property type="project" value="InterPro"/>
</dbReference>
<dbReference type="PANTHER" id="PTHR30529">
    <property type="entry name" value="CYTOCHROME B561"/>
    <property type="match status" value="1"/>
</dbReference>
<comment type="caution">
    <text evidence="15">The sequence shown here is derived from an EMBL/GenBank/DDBJ whole genome shotgun (WGS) entry which is preliminary data.</text>
</comment>
<comment type="cofactor">
    <cofactor evidence="1">
        <name>heme b</name>
        <dbReference type="ChEBI" id="CHEBI:60344"/>
    </cofactor>
</comment>
<evidence type="ECO:0000256" key="1">
    <source>
        <dbReference type="ARBA" id="ARBA00001970"/>
    </source>
</evidence>
<keyword evidence="5" id="KW-0349">Heme</keyword>
<comment type="subcellular location">
    <subcellularLocation>
        <location evidence="2">Cell membrane</location>
        <topology evidence="2">Multi-pass membrane protein</topology>
    </subcellularLocation>
</comment>
<keyword evidence="8" id="KW-0249">Electron transport</keyword>
<proteinExistence type="inferred from homology"/>
<evidence type="ECO:0000256" key="5">
    <source>
        <dbReference type="ARBA" id="ARBA00022617"/>
    </source>
</evidence>
<keyword evidence="3" id="KW-0813">Transport</keyword>
<feature type="transmembrane region" description="Helical" evidence="13">
    <location>
        <begin position="12"/>
        <end position="30"/>
    </location>
</feature>
<feature type="transmembrane region" description="Helical" evidence="13">
    <location>
        <begin position="125"/>
        <end position="148"/>
    </location>
</feature>
<dbReference type="GO" id="GO:0020037">
    <property type="term" value="F:heme binding"/>
    <property type="evidence" value="ECO:0007669"/>
    <property type="project" value="TreeGrafter"/>
</dbReference>
<keyword evidence="7" id="KW-0479">Metal-binding</keyword>
<dbReference type="InterPro" id="IPR052168">
    <property type="entry name" value="Cytochrome_b561_oxidase"/>
</dbReference>
<evidence type="ECO:0000256" key="13">
    <source>
        <dbReference type="SAM" id="Phobius"/>
    </source>
</evidence>
<evidence type="ECO:0000313" key="16">
    <source>
        <dbReference type="Proteomes" id="UP000243859"/>
    </source>
</evidence>
<dbReference type="AlphaFoldDB" id="A0A2T5BT05"/>
<dbReference type="InterPro" id="IPR011577">
    <property type="entry name" value="Cyt_b561_bac/Ni-Hgenase"/>
</dbReference>
<dbReference type="GO" id="GO:0005886">
    <property type="term" value="C:plasma membrane"/>
    <property type="evidence" value="ECO:0007669"/>
    <property type="project" value="UniProtKB-SubCell"/>
</dbReference>
<dbReference type="RefSeq" id="WP_107891724.1">
    <property type="nucleotide sequence ID" value="NZ_NHSI01000015.1"/>
</dbReference>
<evidence type="ECO:0000256" key="3">
    <source>
        <dbReference type="ARBA" id="ARBA00022448"/>
    </source>
</evidence>
<feature type="transmembrane region" description="Helical" evidence="13">
    <location>
        <begin position="90"/>
        <end position="113"/>
    </location>
</feature>
<comment type="similarity">
    <text evidence="12">Belongs to the cytochrome b561 family.</text>
</comment>
<keyword evidence="6 13" id="KW-0812">Transmembrane</keyword>
<gene>
    <name evidence="15" type="ORF">C8N32_10684</name>
</gene>
<keyword evidence="4" id="KW-1003">Cell membrane</keyword>
<dbReference type="SUPFAM" id="SSF81342">
    <property type="entry name" value="Transmembrane di-heme cytochromes"/>
    <property type="match status" value="1"/>
</dbReference>
<evidence type="ECO:0000256" key="8">
    <source>
        <dbReference type="ARBA" id="ARBA00022982"/>
    </source>
</evidence>
<evidence type="ECO:0000256" key="6">
    <source>
        <dbReference type="ARBA" id="ARBA00022692"/>
    </source>
</evidence>
<evidence type="ECO:0000256" key="2">
    <source>
        <dbReference type="ARBA" id="ARBA00004651"/>
    </source>
</evidence>
<sequence>MSVSGYSRIQIRLHWVIVALVALQFLFNGWVSAAFRDGLERGATAMTPLAGGHIALGILVLVLSFWRLILRVQRGVPAPVSSHSAAQVKVSKGLFGAFYALLILLPVSGMVAWSQTSATAGAIHGLLTTLLLLLVILHVAAALAGHFLRKDGTMTRMRVPQD</sequence>
<evidence type="ECO:0000256" key="4">
    <source>
        <dbReference type="ARBA" id="ARBA00022475"/>
    </source>
</evidence>
<keyword evidence="16" id="KW-1185">Reference proteome</keyword>
<dbReference type="Pfam" id="PF01292">
    <property type="entry name" value="Ni_hydr_CYTB"/>
    <property type="match status" value="1"/>
</dbReference>
<protein>
    <submittedName>
        <fullName evidence="15">Cytochrome b561</fullName>
    </submittedName>
</protein>
<keyword evidence="11 13" id="KW-0472">Membrane</keyword>
<evidence type="ECO:0000256" key="12">
    <source>
        <dbReference type="ARBA" id="ARBA00037975"/>
    </source>
</evidence>
<evidence type="ECO:0000256" key="10">
    <source>
        <dbReference type="ARBA" id="ARBA00023004"/>
    </source>
</evidence>
<evidence type="ECO:0000313" key="15">
    <source>
        <dbReference type="EMBL" id="PTN02511.1"/>
    </source>
</evidence>
<organism evidence="15 16">
    <name type="scientific">Rhodovulum imhoffii</name>
    <dbReference type="NCBI Taxonomy" id="365340"/>
    <lineage>
        <taxon>Bacteria</taxon>
        <taxon>Pseudomonadati</taxon>
        <taxon>Pseudomonadota</taxon>
        <taxon>Alphaproteobacteria</taxon>
        <taxon>Rhodobacterales</taxon>
        <taxon>Paracoccaceae</taxon>
        <taxon>Rhodovulum</taxon>
    </lineage>
</organism>
<dbReference type="InterPro" id="IPR016174">
    <property type="entry name" value="Di-haem_cyt_TM"/>
</dbReference>
<feature type="domain" description="Cytochrome b561 bacterial/Ni-hydrogenase" evidence="14">
    <location>
        <begin position="6"/>
        <end position="157"/>
    </location>
</feature>
<keyword evidence="10" id="KW-0408">Iron</keyword>
<evidence type="ECO:0000256" key="9">
    <source>
        <dbReference type="ARBA" id="ARBA00022989"/>
    </source>
</evidence>
<accession>A0A2T5BT05</accession>
<dbReference type="OrthoDB" id="8156287at2"/>
<dbReference type="EMBL" id="QAAA01000006">
    <property type="protein sequence ID" value="PTN02511.1"/>
    <property type="molecule type" value="Genomic_DNA"/>
</dbReference>
<dbReference type="Proteomes" id="UP000243859">
    <property type="component" value="Unassembled WGS sequence"/>
</dbReference>
<evidence type="ECO:0000256" key="7">
    <source>
        <dbReference type="ARBA" id="ARBA00022723"/>
    </source>
</evidence>
<feature type="transmembrane region" description="Helical" evidence="13">
    <location>
        <begin position="50"/>
        <end position="69"/>
    </location>
</feature>